<evidence type="ECO:0000313" key="9">
    <source>
        <dbReference type="EMBL" id="SMY02332.1"/>
    </source>
</evidence>
<dbReference type="EMBL" id="CP025334">
    <property type="protein sequence ID" value="AZT96822.1"/>
    <property type="molecule type" value="Genomic_DNA"/>
</dbReference>
<dbReference type="Gene3D" id="3.30.9.10">
    <property type="entry name" value="D-Amino Acid Oxidase, subunit A, domain 2"/>
    <property type="match status" value="1"/>
</dbReference>
<evidence type="ECO:0000313" key="6">
    <source>
        <dbReference type="EMBL" id="AZT96822.1"/>
    </source>
</evidence>
<evidence type="ECO:0000256" key="2">
    <source>
        <dbReference type="ARBA" id="ARBA00022630"/>
    </source>
</evidence>
<dbReference type="AlphaFoldDB" id="A0A2H1KSV6"/>
<dbReference type="GeneID" id="60905769"/>
<dbReference type="PANTHER" id="PTHR10961">
    <property type="entry name" value="PEROXISOMAL SARCOSINE OXIDASE"/>
    <property type="match status" value="1"/>
</dbReference>
<proteinExistence type="predicted"/>
<gene>
    <name evidence="9" type="ORF">BAUR920_03509</name>
    <name evidence="8" type="ORF">BAURA63_00979</name>
    <name evidence="7" type="ORF">CIK65_02600</name>
    <name evidence="6" type="ORF">CXR27_07245</name>
</gene>
<keyword evidence="3" id="KW-0274">FAD</keyword>
<dbReference type="InterPro" id="IPR045170">
    <property type="entry name" value="MTOX"/>
</dbReference>
<reference evidence="9 12" key="2">
    <citation type="submission" date="2017-03" db="EMBL/GenBank/DDBJ databases">
        <authorList>
            <person name="Afonso C.L."/>
            <person name="Miller P.J."/>
            <person name="Scott M.A."/>
            <person name="Spackman E."/>
            <person name="Goraichik I."/>
            <person name="Dimitrov K.M."/>
            <person name="Suarez D.L."/>
            <person name="Swayne D.E."/>
        </authorList>
    </citation>
    <scope>NUCLEOTIDE SEQUENCE [LARGE SCALE GENOMIC DNA]</scope>
    <source>
        <strain evidence="8">6</strain>
        <strain evidence="12">6(3)</strain>
        <strain evidence="9">CNRZ 920</strain>
    </source>
</reference>
<feature type="domain" description="FAD dependent oxidoreductase" evidence="5">
    <location>
        <begin position="9"/>
        <end position="364"/>
    </location>
</feature>
<dbReference type="PANTHER" id="PTHR10961:SF7">
    <property type="entry name" value="FAD DEPENDENT OXIDOREDUCTASE DOMAIN-CONTAINING PROTEIN"/>
    <property type="match status" value="1"/>
</dbReference>
<dbReference type="GO" id="GO:0008115">
    <property type="term" value="F:sarcosine oxidase activity"/>
    <property type="evidence" value="ECO:0007669"/>
    <property type="project" value="TreeGrafter"/>
</dbReference>
<dbReference type="EMBL" id="FXYZ01000003">
    <property type="protein sequence ID" value="SMX71866.1"/>
    <property type="molecule type" value="Genomic_DNA"/>
</dbReference>
<accession>A0A2H1KSV6</accession>
<evidence type="ECO:0000313" key="10">
    <source>
        <dbReference type="Proteomes" id="UP000218620"/>
    </source>
</evidence>
<dbReference type="Pfam" id="PF01266">
    <property type="entry name" value="DAO"/>
    <property type="match status" value="1"/>
</dbReference>
<keyword evidence="2" id="KW-0285">Flavoprotein</keyword>
<protein>
    <submittedName>
        <fullName evidence="6 9">FAD-dependent oxidoreductase</fullName>
    </submittedName>
</protein>
<sequence>MNVSDKSVDVVVVGLGAFGSSIAWRLAARGISVFGAEQHTISNSFGSSHGLTRNFRSISQNHTLLYPLALLSRELWFELEGNSSNTLLTQTNALIMGQKDKGLIASALAVVAKYGINPRVLEAADIRRQYPIFGNITDEDIAIVDELGGMLFPEKCVTAAANAATRHGADLQENVEVFGHSLDGSGLVVQTSNGDIRANQIVYATGAWTAELLPRLKLKSLRIPQCWFTYQHDSDATPSLADLPPFQRDLGNVGRLWGHGAAQLGGLTKLGTHGDPTRDRNVYTNNIDRAVHSEDVAHLSKNVAHSFPNVNPVPAKSKICLLTESVDNQFVLGPVGDPRVFVASGGSGQGFKHATGVGEIVADMCQGIKSSIDTGFMHAQRMIEPPNGAAVAQRPTSPIS</sequence>
<evidence type="ECO:0000313" key="13">
    <source>
        <dbReference type="Proteomes" id="UP000282731"/>
    </source>
</evidence>
<reference evidence="11" key="3">
    <citation type="submission" date="2017-03" db="EMBL/GenBank/DDBJ databases">
        <authorList>
            <person name="Monnet C."/>
        </authorList>
    </citation>
    <scope>NUCLEOTIDE SEQUENCE [LARGE SCALE GENOMIC DNA]</scope>
    <source>
        <strain evidence="11">CNRZ 920</strain>
    </source>
</reference>
<evidence type="ECO:0000313" key="12">
    <source>
        <dbReference type="Proteomes" id="UP000234327"/>
    </source>
</evidence>
<reference evidence="7 10" key="1">
    <citation type="journal article" date="2017" name="Elife">
        <title>Extensive horizontal gene transfer in cheese-associated bacteria.</title>
        <authorList>
            <person name="Bonham K.S."/>
            <person name="Wolfe B.E."/>
            <person name="Dutton R.J."/>
        </authorList>
    </citation>
    <scope>NUCLEOTIDE SEQUENCE [LARGE SCALE GENOMIC DNA]</scope>
    <source>
        <strain evidence="7 10">962_8</strain>
    </source>
</reference>
<evidence type="ECO:0000313" key="11">
    <source>
        <dbReference type="Proteomes" id="UP000234289"/>
    </source>
</evidence>
<evidence type="ECO:0000256" key="1">
    <source>
        <dbReference type="ARBA" id="ARBA00001974"/>
    </source>
</evidence>
<dbReference type="Proteomes" id="UP000234327">
    <property type="component" value="Unassembled WGS sequence"/>
</dbReference>
<dbReference type="GO" id="GO:0050660">
    <property type="term" value="F:flavin adenine dinucleotide binding"/>
    <property type="evidence" value="ECO:0007669"/>
    <property type="project" value="InterPro"/>
</dbReference>
<organism evidence="9 11">
    <name type="scientific">Brevibacterium aurantiacum</name>
    <dbReference type="NCBI Taxonomy" id="273384"/>
    <lineage>
        <taxon>Bacteria</taxon>
        <taxon>Bacillati</taxon>
        <taxon>Actinomycetota</taxon>
        <taxon>Actinomycetes</taxon>
        <taxon>Micrococcales</taxon>
        <taxon>Brevibacteriaceae</taxon>
        <taxon>Brevibacterium</taxon>
    </lineage>
</organism>
<dbReference type="InterPro" id="IPR006076">
    <property type="entry name" value="FAD-dep_OxRdtase"/>
</dbReference>
<dbReference type="Gene3D" id="3.50.50.60">
    <property type="entry name" value="FAD/NAD(P)-binding domain"/>
    <property type="match status" value="1"/>
</dbReference>
<keyword evidence="4" id="KW-0560">Oxidoreductase</keyword>
<evidence type="ECO:0000313" key="8">
    <source>
        <dbReference type="EMBL" id="SMX71866.1"/>
    </source>
</evidence>
<dbReference type="Proteomes" id="UP000234289">
    <property type="component" value="Unassembled WGS sequence"/>
</dbReference>
<evidence type="ECO:0000259" key="5">
    <source>
        <dbReference type="Pfam" id="PF01266"/>
    </source>
</evidence>
<comment type="cofactor">
    <cofactor evidence="1">
        <name>FAD</name>
        <dbReference type="ChEBI" id="CHEBI:57692"/>
    </cofactor>
</comment>
<accession>A0A2A3YXI6</accession>
<dbReference type="InterPro" id="IPR036188">
    <property type="entry name" value="FAD/NAD-bd_sf"/>
</dbReference>
<evidence type="ECO:0000313" key="7">
    <source>
        <dbReference type="EMBL" id="PCC44492.1"/>
    </source>
</evidence>
<dbReference type="SUPFAM" id="SSF51905">
    <property type="entry name" value="FAD/NAD(P)-binding domain"/>
    <property type="match status" value="1"/>
</dbReference>
<reference evidence="6 13" key="4">
    <citation type="submission" date="2017-12" db="EMBL/GenBank/DDBJ databases">
        <authorList>
            <person name="Levesque S."/>
        </authorList>
    </citation>
    <scope>NUCLEOTIDE SEQUENCE [LARGE SCALE GENOMIC DNA]</scope>
    <source>
        <strain evidence="6 13">SMQ-1420</strain>
    </source>
</reference>
<dbReference type="EMBL" id="FXZG01000036">
    <property type="protein sequence ID" value="SMY02332.1"/>
    <property type="molecule type" value="Genomic_DNA"/>
</dbReference>
<dbReference type="Proteomes" id="UP000282731">
    <property type="component" value="Chromosome"/>
</dbReference>
<evidence type="ECO:0000256" key="4">
    <source>
        <dbReference type="ARBA" id="ARBA00023002"/>
    </source>
</evidence>
<dbReference type="Proteomes" id="UP000218620">
    <property type="component" value="Unassembled WGS sequence"/>
</dbReference>
<dbReference type="EMBL" id="NRGQ01000003">
    <property type="protein sequence ID" value="PCC44492.1"/>
    <property type="molecule type" value="Genomic_DNA"/>
</dbReference>
<name>A0A2H1KSV6_BREAU</name>
<reference evidence="6 13" key="5">
    <citation type="submission" date="2019-01" db="EMBL/GenBank/DDBJ databases">
        <title>Comparative genomic analysis of Brevibacterium aurantiacum sheds light on its evolution and its adaptation to smear-ripened cheeses.</title>
        <authorList>
            <person name="Moineau S."/>
        </authorList>
    </citation>
    <scope>NUCLEOTIDE SEQUENCE [LARGE SCALE GENOMIC DNA]</scope>
    <source>
        <strain evidence="6 13">SMQ-1420</strain>
    </source>
</reference>
<evidence type="ECO:0000256" key="3">
    <source>
        <dbReference type="ARBA" id="ARBA00022827"/>
    </source>
</evidence>
<dbReference type="RefSeq" id="WP_096177472.1">
    <property type="nucleotide sequence ID" value="NZ_CP025333.1"/>
</dbReference>